<dbReference type="GO" id="GO:0008652">
    <property type="term" value="P:amino acid biosynthetic process"/>
    <property type="evidence" value="ECO:0007669"/>
    <property type="project" value="UniProtKB-KW"/>
</dbReference>
<gene>
    <name evidence="6" type="primary">aroH_1</name>
    <name evidence="6" type="ORF">Q31a_14570</name>
</gene>
<keyword evidence="4" id="KW-0057">Aromatic amino acid biosynthesis</keyword>
<feature type="binding site" evidence="3">
    <location>
        <position position="108"/>
    </location>
    <ligand>
        <name>phosphoenolpyruvate</name>
        <dbReference type="ChEBI" id="CHEBI:58702"/>
    </ligand>
</feature>
<feature type="binding site" evidence="3">
    <location>
        <position position="289"/>
    </location>
    <ligand>
        <name>phosphoenolpyruvate</name>
        <dbReference type="ChEBI" id="CHEBI:58702"/>
    </ligand>
</feature>
<keyword evidence="4" id="KW-0028">Amino-acid biosynthesis</keyword>
<dbReference type="KEGG" id="ahel:Q31a_14570"/>
<keyword evidence="7" id="KW-1185">Reference proteome</keyword>
<feature type="binding site" evidence="3">
    <location>
        <position position="69"/>
    </location>
    <ligand>
        <name>Mn(2+)</name>
        <dbReference type="ChEBI" id="CHEBI:29035"/>
    </ligand>
</feature>
<name>A0A518G3I5_9BACT</name>
<evidence type="ECO:0000256" key="3">
    <source>
        <dbReference type="PIRSR" id="PIRSR602480-1"/>
    </source>
</evidence>
<dbReference type="UniPathway" id="UPA00053">
    <property type="reaction ID" value="UER00084"/>
</dbReference>
<feature type="binding site" evidence="3">
    <location>
        <position position="352"/>
    </location>
    <ligand>
        <name>Mn(2+)</name>
        <dbReference type="ChEBI" id="CHEBI:29035"/>
    </ligand>
</feature>
<comment type="pathway">
    <text evidence="4">Metabolic intermediate biosynthesis; chorismate biosynthesis; chorismate from D-erythrose 4-phosphate and phosphoenolpyruvate: step 1/7.</text>
</comment>
<keyword evidence="3" id="KW-0464">Manganese</keyword>
<dbReference type="SUPFAM" id="SSF51569">
    <property type="entry name" value="Aldolase"/>
    <property type="match status" value="1"/>
</dbReference>
<evidence type="ECO:0000313" key="7">
    <source>
        <dbReference type="Proteomes" id="UP000318017"/>
    </source>
</evidence>
<dbReference type="NCBIfam" id="TIGR01358">
    <property type="entry name" value="DAHP_synth_II"/>
    <property type="match status" value="1"/>
</dbReference>
<evidence type="ECO:0000256" key="4">
    <source>
        <dbReference type="RuleBase" id="RU363071"/>
    </source>
</evidence>
<protein>
    <recommendedName>
        <fullName evidence="4">Phospho-2-dehydro-3-deoxyheptonate aldolase</fullName>
        <ecNumber evidence="4">2.5.1.54</ecNumber>
    </recommendedName>
</protein>
<dbReference type="InterPro" id="IPR013785">
    <property type="entry name" value="Aldolase_TIM"/>
</dbReference>
<evidence type="ECO:0000256" key="2">
    <source>
        <dbReference type="ARBA" id="ARBA00022679"/>
    </source>
</evidence>
<proteinExistence type="inferred from homology"/>
<dbReference type="Proteomes" id="UP000318017">
    <property type="component" value="Chromosome"/>
</dbReference>
<evidence type="ECO:0000256" key="5">
    <source>
        <dbReference type="SAM" id="MobiDB-lite"/>
    </source>
</evidence>
<reference evidence="6 7" key="1">
    <citation type="submission" date="2019-02" db="EMBL/GenBank/DDBJ databases">
        <title>Deep-cultivation of Planctomycetes and their phenomic and genomic characterization uncovers novel biology.</title>
        <authorList>
            <person name="Wiegand S."/>
            <person name="Jogler M."/>
            <person name="Boedeker C."/>
            <person name="Pinto D."/>
            <person name="Vollmers J."/>
            <person name="Rivas-Marin E."/>
            <person name="Kohn T."/>
            <person name="Peeters S.H."/>
            <person name="Heuer A."/>
            <person name="Rast P."/>
            <person name="Oberbeckmann S."/>
            <person name="Bunk B."/>
            <person name="Jeske O."/>
            <person name="Meyerdierks A."/>
            <person name="Storesund J.E."/>
            <person name="Kallscheuer N."/>
            <person name="Luecker S."/>
            <person name="Lage O.M."/>
            <person name="Pohl T."/>
            <person name="Merkel B.J."/>
            <person name="Hornburger P."/>
            <person name="Mueller R.-W."/>
            <person name="Bruemmer F."/>
            <person name="Labrenz M."/>
            <person name="Spormann A.M."/>
            <person name="Op den Camp H."/>
            <person name="Overmann J."/>
            <person name="Amann R."/>
            <person name="Jetten M.S.M."/>
            <person name="Mascher T."/>
            <person name="Medema M.H."/>
            <person name="Devos D.P."/>
            <person name="Kaster A.-K."/>
            <person name="Ovreas L."/>
            <person name="Rohde M."/>
            <person name="Galperin M.Y."/>
            <person name="Jogler C."/>
        </authorList>
    </citation>
    <scope>NUCLEOTIDE SEQUENCE [LARGE SCALE GENOMIC DNA]</scope>
    <source>
        <strain evidence="6 7">Q31a</strain>
    </source>
</reference>
<dbReference type="OrthoDB" id="9766852at2"/>
<feature type="region of interest" description="Disordered" evidence="5">
    <location>
        <begin position="1"/>
        <end position="20"/>
    </location>
</feature>
<comment type="similarity">
    <text evidence="1 4">Belongs to the class-II DAHP synthase family.</text>
</comment>
<dbReference type="EC" id="2.5.1.54" evidence="4"/>
<organism evidence="6 7">
    <name type="scientific">Aureliella helgolandensis</name>
    <dbReference type="NCBI Taxonomy" id="2527968"/>
    <lineage>
        <taxon>Bacteria</taxon>
        <taxon>Pseudomonadati</taxon>
        <taxon>Planctomycetota</taxon>
        <taxon>Planctomycetia</taxon>
        <taxon>Pirellulales</taxon>
        <taxon>Pirellulaceae</taxon>
        <taxon>Aureliella</taxon>
    </lineage>
</organism>
<dbReference type="InterPro" id="IPR002480">
    <property type="entry name" value="DAHP_synth_2"/>
</dbReference>
<comment type="catalytic activity">
    <reaction evidence="4">
        <text>D-erythrose 4-phosphate + phosphoenolpyruvate + H2O = 7-phospho-2-dehydro-3-deoxy-D-arabino-heptonate + phosphate</text>
        <dbReference type="Rhea" id="RHEA:14717"/>
        <dbReference type="ChEBI" id="CHEBI:15377"/>
        <dbReference type="ChEBI" id="CHEBI:16897"/>
        <dbReference type="ChEBI" id="CHEBI:43474"/>
        <dbReference type="ChEBI" id="CHEBI:58394"/>
        <dbReference type="ChEBI" id="CHEBI:58702"/>
        <dbReference type="EC" id="2.5.1.54"/>
    </reaction>
</comment>
<dbReference type="GO" id="GO:0003849">
    <property type="term" value="F:3-deoxy-7-phosphoheptulonate synthase activity"/>
    <property type="evidence" value="ECO:0007669"/>
    <property type="project" value="UniProtKB-EC"/>
</dbReference>
<evidence type="ECO:0000313" key="6">
    <source>
        <dbReference type="EMBL" id="QDV23161.1"/>
    </source>
</evidence>
<keyword evidence="2 4" id="KW-0808">Transferase</keyword>
<dbReference type="GO" id="GO:0009423">
    <property type="term" value="P:chorismate biosynthetic process"/>
    <property type="evidence" value="ECO:0007669"/>
    <property type="project" value="UniProtKB-UniPathway"/>
</dbReference>
<dbReference type="GO" id="GO:0009073">
    <property type="term" value="P:aromatic amino acid family biosynthetic process"/>
    <property type="evidence" value="ECO:0007669"/>
    <property type="project" value="UniProtKB-KW"/>
</dbReference>
<dbReference type="RefSeq" id="WP_145075782.1">
    <property type="nucleotide sequence ID" value="NZ_CP036298.1"/>
</dbReference>
<feature type="binding site" evidence="3">
    <location>
        <position position="424"/>
    </location>
    <ligand>
        <name>Mn(2+)</name>
        <dbReference type="ChEBI" id="CHEBI:29035"/>
    </ligand>
</feature>
<feature type="binding site" evidence="3">
    <location>
        <position position="394"/>
    </location>
    <ligand>
        <name>Mn(2+)</name>
        <dbReference type="ChEBI" id="CHEBI:29035"/>
    </ligand>
</feature>
<comment type="cofactor">
    <cofactor evidence="3">
        <name>Mn(2+)</name>
        <dbReference type="ChEBI" id="CHEBI:29035"/>
    </cofactor>
    <cofactor evidence="3">
        <name>Co(2+)</name>
        <dbReference type="ChEBI" id="CHEBI:48828"/>
    </cofactor>
    <cofactor evidence="3">
        <name>Cd(2+)</name>
        <dbReference type="ChEBI" id="CHEBI:48775"/>
    </cofactor>
    <text evidence="3">Binds 1 divalent cation per subunit. The enzyme is active with manganese, cobalt or cadmium ions.</text>
</comment>
<feature type="binding site" evidence="3">
    <location>
        <position position="320"/>
    </location>
    <ligand>
        <name>phosphoenolpyruvate</name>
        <dbReference type="ChEBI" id="CHEBI:58702"/>
    </ligand>
</feature>
<dbReference type="PANTHER" id="PTHR21337">
    <property type="entry name" value="PHOSPHO-2-DEHYDRO-3-DEOXYHEPTONATE ALDOLASE 1, 2"/>
    <property type="match status" value="1"/>
</dbReference>
<sequence length="446" mass="49749">MPANWNIDSWKSRPASQQPSYLDPQELNEVLAALRLLPPLVTSWEVDSLKQQLAKAQAGEAWLLQGGDCAESLDDCQSESIASKLKVLLQMSLVLIFGSGQRIVRLGRIAGQYAKPRSSDTESRDGQTLPSYRGDLINRAPFSTDHRRNDPQLLLRGYERSALTLNFIRALSEGGFADLHHTENWKLTFVEDRPEFERYRELVNSLGDALKFIDAISAKPIAELGRVDFFTSHEALHLDYEQSLTRESVRGTGWYNLGTHFPWIGERTRSITGAHVEMLRGIRNPIGIKIGPTAKPEEVVDLVRLLNPENEPGRVTLIHRVGQGKVETILPALIEAIQDCRSQVLWVCDPMHGNTVSTTSGQKTRRFDDVLAELRSAFAVHRSCGSRLGGVHLELTGEDVTECVGGSSGLTEDDLHTAYNTHCDPRLNYEQAMEIAFSIANEIKPF</sequence>
<dbReference type="Gene3D" id="3.20.20.70">
    <property type="entry name" value="Aldolase class I"/>
    <property type="match status" value="1"/>
</dbReference>
<feature type="binding site" evidence="3">
    <location>
        <begin position="266"/>
        <end position="267"/>
    </location>
    <ligand>
        <name>phosphoenolpyruvate</name>
        <dbReference type="ChEBI" id="CHEBI:58702"/>
    </ligand>
</feature>
<dbReference type="PANTHER" id="PTHR21337:SF0">
    <property type="entry name" value="PHOSPHO-2-DEHYDRO-3-DEOXYHEPTONATE ALDOLASE"/>
    <property type="match status" value="1"/>
</dbReference>
<keyword evidence="3" id="KW-0104">Cadmium</keyword>
<keyword evidence="3" id="KW-0170">Cobalt</keyword>
<dbReference type="Pfam" id="PF01474">
    <property type="entry name" value="DAHP_synth_2"/>
    <property type="match status" value="1"/>
</dbReference>
<evidence type="ECO:0000256" key="1">
    <source>
        <dbReference type="ARBA" id="ARBA00008911"/>
    </source>
</evidence>
<dbReference type="AlphaFoldDB" id="A0A518G3I5"/>
<accession>A0A518G3I5</accession>
<dbReference type="EMBL" id="CP036298">
    <property type="protein sequence ID" value="QDV23161.1"/>
    <property type="molecule type" value="Genomic_DNA"/>
</dbReference>